<reference evidence="1" key="1">
    <citation type="submission" date="2021-01" db="EMBL/GenBank/DDBJ databases">
        <authorList>
            <person name="Lovell J.T."/>
            <person name="Bentley N."/>
            <person name="Bhattarai G."/>
            <person name="Jenkins J.W."/>
            <person name="Sreedasyam A."/>
            <person name="Alarcon Y."/>
            <person name="Bock C."/>
            <person name="Boston L."/>
            <person name="Carlson J."/>
            <person name="Cervantes K."/>
            <person name="Clermont K."/>
            <person name="Krom N."/>
            <person name="Kubenka K."/>
            <person name="Mamidi S."/>
            <person name="Mattison C."/>
            <person name="Monteros M."/>
            <person name="Pisani C."/>
            <person name="Plott C."/>
            <person name="Rajasekar S."/>
            <person name="Rhein H.S."/>
            <person name="Rohla C."/>
            <person name="Song M."/>
            <person name="Hilaire R.S."/>
            <person name="Shu S."/>
            <person name="Wells L."/>
            <person name="Wang X."/>
            <person name="Webber J."/>
            <person name="Heerema R.J."/>
            <person name="Klein P."/>
            <person name="Conner P."/>
            <person name="Grauke L."/>
            <person name="Grimwood J."/>
            <person name="Schmutz J."/>
            <person name="Randall J.J."/>
        </authorList>
    </citation>
    <scope>NUCLEOTIDE SEQUENCE</scope>
    <source>
        <tissue evidence="1">Leaf</tissue>
    </source>
</reference>
<comment type="caution">
    <text evidence="1">The sequence shown here is derived from an EMBL/GenBank/DDBJ whole genome shotgun (WGS) entry which is preliminary data.</text>
</comment>
<sequence>MAGPSLGQHLCRLQLSIDLFRFFRGLLLGYADGVNSEVLIGPHRYGGVILIRMTILQFVILSTKGNRGSSEILQPFDVGLIVYACCQYLHHSEPHLLIYSI</sequence>
<dbReference type="EMBL" id="CM031826">
    <property type="protein sequence ID" value="KAG6726704.1"/>
    <property type="molecule type" value="Genomic_DNA"/>
</dbReference>
<evidence type="ECO:0000313" key="1">
    <source>
        <dbReference type="EMBL" id="KAG6726704.1"/>
    </source>
</evidence>
<dbReference type="Proteomes" id="UP000811246">
    <property type="component" value="Chromosome 2"/>
</dbReference>
<evidence type="ECO:0000313" key="2">
    <source>
        <dbReference type="Proteomes" id="UP000811246"/>
    </source>
</evidence>
<dbReference type="AlphaFoldDB" id="A0A922FQQ8"/>
<gene>
    <name evidence="1" type="ORF">I3842_02G093800</name>
</gene>
<accession>A0A922FQQ8</accession>
<proteinExistence type="predicted"/>
<name>A0A922FQQ8_CARIL</name>
<dbReference type="EMBL" id="CM031826">
    <property type="protein sequence ID" value="KAG6726705.1"/>
    <property type="molecule type" value="Genomic_DNA"/>
</dbReference>
<organism evidence="1 2">
    <name type="scientific">Carya illinoinensis</name>
    <name type="common">Pecan</name>
    <dbReference type="NCBI Taxonomy" id="32201"/>
    <lineage>
        <taxon>Eukaryota</taxon>
        <taxon>Viridiplantae</taxon>
        <taxon>Streptophyta</taxon>
        <taxon>Embryophyta</taxon>
        <taxon>Tracheophyta</taxon>
        <taxon>Spermatophyta</taxon>
        <taxon>Magnoliopsida</taxon>
        <taxon>eudicotyledons</taxon>
        <taxon>Gunneridae</taxon>
        <taxon>Pentapetalae</taxon>
        <taxon>rosids</taxon>
        <taxon>fabids</taxon>
        <taxon>Fagales</taxon>
        <taxon>Juglandaceae</taxon>
        <taxon>Carya</taxon>
    </lineage>
</organism>
<protein>
    <submittedName>
        <fullName evidence="1">Uncharacterized protein</fullName>
    </submittedName>
</protein>